<dbReference type="Proteomes" id="UP000799439">
    <property type="component" value="Unassembled WGS sequence"/>
</dbReference>
<organism evidence="1 2">
    <name type="scientific">Myriangium duriaei CBS 260.36</name>
    <dbReference type="NCBI Taxonomy" id="1168546"/>
    <lineage>
        <taxon>Eukaryota</taxon>
        <taxon>Fungi</taxon>
        <taxon>Dikarya</taxon>
        <taxon>Ascomycota</taxon>
        <taxon>Pezizomycotina</taxon>
        <taxon>Dothideomycetes</taxon>
        <taxon>Dothideomycetidae</taxon>
        <taxon>Myriangiales</taxon>
        <taxon>Myriangiaceae</taxon>
        <taxon>Myriangium</taxon>
    </lineage>
</organism>
<keyword evidence="2" id="KW-1185">Reference proteome</keyword>
<reference evidence="1" key="1">
    <citation type="journal article" date="2020" name="Stud. Mycol.">
        <title>101 Dothideomycetes genomes: a test case for predicting lifestyles and emergence of pathogens.</title>
        <authorList>
            <person name="Haridas S."/>
            <person name="Albert R."/>
            <person name="Binder M."/>
            <person name="Bloem J."/>
            <person name="Labutti K."/>
            <person name="Salamov A."/>
            <person name="Andreopoulos B."/>
            <person name="Baker S."/>
            <person name="Barry K."/>
            <person name="Bills G."/>
            <person name="Bluhm B."/>
            <person name="Cannon C."/>
            <person name="Castanera R."/>
            <person name="Culley D."/>
            <person name="Daum C."/>
            <person name="Ezra D."/>
            <person name="Gonzalez J."/>
            <person name="Henrissat B."/>
            <person name="Kuo A."/>
            <person name="Liang C."/>
            <person name="Lipzen A."/>
            <person name="Lutzoni F."/>
            <person name="Magnuson J."/>
            <person name="Mondo S."/>
            <person name="Nolan M."/>
            <person name="Ohm R."/>
            <person name="Pangilinan J."/>
            <person name="Park H.-J."/>
            <person name="Ramirez L."/>
            <person name="Alfaro M."/>
            <person name="Sun H."/>
            <person name="Tritt A."/>
            <person name="Yoshinaga Y."/>
            <person name="Zwiers L.-H."/>
            <person name="Turgeon B."/>
            <person name="Goodwin S."/>
            <person name="Spatafora J."/>
            <person name="Crous P."/>
            <person name="Grigoriev I."/>
        </authorList>
    </citation>
    <scope>NUCLEOTIDE SEQUENCE</scope>
    <source>
        <strain evidence="1">CBS 260.36</strain>
    </source>
</reference>
<comment type="caution">
    <text evidence="1">The sequence shown here is derived from an EMBL/GenBank/DDBJ whole genome shotgun (WGS) entry which is preliminary data.</text>
</comment>
<accession>A0A9P4J4J8</accession>
<sequence length="81" mass="9166">MEESFARAAIAEVYITYLLSLPFVAQDLRVGDYNRDTRRIGRPYPLVYRCAEQWVSELRLAQIAGPQPGASTTAMNLLMDD</sequence>
<dbReference type="AlphaFoldDB" id="A0A9P4J4J8"/>
<evidence type="ECO:0000313" key="1">
    <source>
        <dbReference type="EMBL" id="KAF2153980.1"/>
    </source>
</evidence>
<feature type="non-terminal residue" evidence="1">
    <location>
        <position position="81"/>
    </location>
</feature>
<dbReference type="EMBL" id="ML996084">
    <property type="protein sequence ID" value="KAF2153980.1"/>
    <property type="molecule type" value="Genomic_DNA"/>
</dbReference>
<gene>
    <name evidence="1" type="ORF">K461DRAFT_277046</name>
</gene>
<name>A0A9P4J4J8_9PEZI</name>
<protein>
    <submittedName>
        <fullName evidence="1">Uncharacterized protein</fullName>
    </submittedName>
</protein>
<evidence type="ECO:0000313" key="2">
    <source>
        <dbReference type="Proteomes" id="UP000799439"/>
    </source>
</evidence>
<proteinExistence type="predicted"/>